<name>A0A0D6P4V9_9PROT</name>
<reference evidence="2 3" key="1">
    <citation type="submission" date="2012-11" db="EMBL/GenBank/DDBJ databases">
        <title>Whole genome sequence of Acidisphaera rubrifaciens HS-AP3.</title>
        <authorList>
            <person name="Azuma Y."/>
            <person name="Higashiura N."/>
            <person name="Hirakawa H."/>
            <person name="Matsushita K."/>
        </authorList>
    </citation>
    <scope>NUCLEOTIDE SEQUENCE [LARGE SCALE GENOMIC DNA]</scope>
    <source>
        <strain evidence="2 3">HS-AP3</strain>
    </source>
</reference>
<dbReference type="OrthoDB" id="7282413at2"/>
<gene>
    <name evidence="2" type="ORF">Asru_0143_11</name>
</gene>
<dbReference type="AlphaFoldDB" id="A0A0D6P4V9"/>
<evidence type="ECO:0000313" key="2">
    <source>
        <dbReference type="EMBL" id="GAN76687.1"/>
    </source>
</evidence>
<keyword evidence="3" id="KW-1185">Reference proteome</keyword>
<dbReference type="EMBL" id="BANB01000143">
    <property type="protein sequence ID" value="GAN76687.1"/>
    <property type="molecule type" value="Genomic_DNA"/>
</dbReference>
<proteinExistence type="predicted"/>
<accession>A0A0D6P4V9</accession>
<sequence length="323" mass="32714">MSEAGNAVLTRASAEPKAAPDPAGRAAGSVSELRVSAHLMTLDPGIFCVVRQPGAVPEDPVSGLPGVRISLPPAAASQPDAVSISTFRSDGWLGGGNDAALIRITGMPAQIMVTVYQSASQGPEAAPRLQVVRVSGGDAGSNAAPLGGPASGMPAAQPPADAGRHAVVAHLQRTGDVGCALGEWLGTRGSKLWIEGFGLAPVDGIAPADLEYQAVLGRGWLSPWVASGKFCGSRGMALPLLGLRVRLADAAAKTHTLTYSASFTDGTVVGPVQSGEACEAESLAPLEAFQITIRPREDGKAPKPTVKAGAPTGGRSPTSKRGR</sequence>
<evidence type="ECO:0008006" key="4">
    <source>
        <dbReference type="Google" id="ProtNLM"/>
    </source>
</evidence>
<dbReference type="RefSeq" id="WP_084623257.1">
    <property type="nucleotide sequence ID" value="NZ_BANB01000143.1"/>
</dbReference>
<dbReference type="Proteomes" id="UP000032680">
    <property type="component" value="Unassembled WGS sequence"/>
</dbReference>
<evidence type="ECO:0000256" key="1">
    <source>
        <dbReference type="SAM" id="MobiDB-lite"/>
    </source>
</evidence>
<comment type="caution">
    <text evidence="2">The sequence shown here is derived from an EMBL/GenBank/DDBJ whole genome shotgun (WGS) entry which is preliminary data.</text>
</comment>
<feature type="region of interest" description="Disordered" evidence="1">
    <location>
        <begin position="293"/>
        <end position="323"/>
    </location>
</feature>
<feature type="region of interest" description="Disordered" evidence="1">
    <location>
        <begin position="1"/>
        <end position="25"/>
    </location>
</feature>
<protein>
    <recommendedName>
        <fullName evidence="4">Clostridial hydrophobic W</fullName>
    </recommendedName>
</protein>
<evidence type="ECO:0000313" key="3">
    <source>
        <dbReference type="Proteomes" id="UP000032680"/>
    </source>
</evidence>
<feature type="region of interest" description="Disordered" evidence="1">
    <location>
        <begin position="140"/>
        <end position="159"/>
    </location>
</feature>
<organism evidence="2 3">
    <name type="scientific">Acidisphaera rubrifaciens HS-AP3</name>
    <dbReference type="NCBI Taxonomy" id="1231350"/>
    <lineage>
        <taxon>Bacteria</taxon>
        <taxon>Pseudomonadati</taxon>
        <taxon>Pseudomonadota</taxon>
        <taxon>Alphaproteobacteria</taxon>
        <taxon>Acetobacterales</taxon>
        <taxon>Acetobacteraceae</taxon>
        <taxon>Acidisphaera</taxon>
    </lineage>
</organism>